<evidence type="ECO:0000313" key="6">
    <source>
        <dbReference type="Proteomes" id="UP001597011"/>
    </source>
</evidence>
<keyword evidence="5" id="KW-0378">Hydrolase</keyword>
<proteinExistence type="inferred from homology"/>
<dbReference type="Pfam" id="PF01420">
    <property type="entry name" value="Methylase_S"/>
    <property type="match status" value="2"/>
</dbReference>
<evidence type="ECO:0000256" key="2">
    <source>
        <dbReference type="ARBA" id="ARBA00022747"/>
    </source>
</evidence>
<feature type="domain" description="Type I restriction modification DNA specificity" evidence="4">
    <location>
        <begin position="179"/>
        <end position="324"/>
    </location>
</feature>
<dbReference type="InterPro" id="IPR052021">
    <property type="entry name" value="Type-I_RS_S_subunit"/>
</dbReference>
<accession>A0ABW3BTE5</accession>
<comment type="caution">
    <text evidence="5">The sequence shown here is derived from an EMBL/GenBank/DDBJ whole genome shotgun (WGS) entry which is preliminary data.</text>
</comment>
<dbReference type="CDD" id="cd16961">
    <property type="entry name" value="RMtype1_S_TRD-CR_like"/>
    <property type="match status" value="1"/>
</dbReference>
<dbReference type="GO" id="GO:0004519">
    <property type="term" value="F:endonuclease activity"/>
    <property type="evidence" value="ECO:0007669"/>
    <property type="project" value="UniProtKB-KW"/>
</dbReference>
<dbReference type="InterPro" id="IPR044946">
    <property type="entry name" value="Restrct_endonuc_typeI_TRD_sf"/>
</dbReference>
<gene>
    <name evidence="5" type="ORF">ACFQ0I_09625</name>
</gene>
<reference evidence="6" key="1">
    <citation type="journal article" date="2019" name="Int. J. Syst. Evol. Microbiol.">
        <title>The Global Catalogue of Microorganisms (GCM) 10K type strain sequencing project: providing services to taxonomists for standard genome sequencing and annotation.</title>
        <authorList>
            <consortium name="The Broad Institute Genomics Platform"/>
            <consortium name="The Broad Institute Genome Sequencing Center for Infectious Disease"/>
            <person name="Wu L."/>
            <person name="Ma J."/>
        </authorList>
    </citation>
    <scope>NUCLEOTIDE SEQUENCE [LARGE SCALE GENOMIC DNA]</scope>
    <source>
        <strain evidence="6">CCUG 60529</strain>
    </source>
</reference>
<dbReference type="PANTHER" id="PTHR30408:SF13">
    <property type="entry name" value="TYPE I RESTRICTION ENZYME HINDI SPECIFICITY SUBUNIT"/>
    <property type="match status" value="1"/>
</dbReference>
<dbReference type="PANTHER" id="PTHR30408">
    <property type="entry name" value="TYPE-1 RESTRICTION ENZYME ECOKI SPECIFICITY PROTEIN"/>
    <property type="match status" value="1"/>
</dbReference>
<name>A0ABW3BTE5_9FLAO</name>
<comment type="similarity">
    <text evidence="1">Belongs to the type-I restriction system S methylase family.</text>
</comment>
<keyword evidence="6" id="KW-1185">Reference proteome</keyword>
<evidence type="ECO:0000256" key="1">
    <source>
        <dbReference type="ARBA" id="ARBA00010923"/>
    </source>
</evidence>
<dbReference type="RefSeq" id="WP_379941665.1">
    <property type="nucleotide sequence ID" value="NZ_JBHTIB010000012.1"/>
</dbReference>
<evidence type="ECO:0000256" key="3">
    <source>
        <dbReference type="ARBA" id="ARBA00023125"/>
    </source>
</evidence>
<feature type="domain" description="Type I restriction modification DNA specificity" evidence="4">
    <location>
        <begin position="22"/>
        <end position="138"/>
    </location>
</feature>
<dbReference type="Proteomes" id="UP001597011">
    <property type="component" value="Unassembled WGS sequence"/>
</dbReference>
<organism evidence="5 6">
    <name type="scientific">Mariniflexile aquimaris</name>
    <dbReference type="NCBI Taxonomy" id="881009"/>
    <lineage>
        <taxon>Bacteria</taxon>
        <taxon>Pseudomonadati</taxon>
        <taxon>Bacteroidota</taxon>
        <taxon>Flavobacteriia</taxon>
        <taxon>Flavobacteriales</taxon>
        <taxon>Flavobacteriaceae</taxon>
        <taxon>Mariniflexile</taxon>
    </lineage>
</organism>
<evidence type="ECO:0000259" key="4">
    <source>
        <dbReference type="Pfam" id="PF01420"/>
    </source>
</evidence>
<evidence type="ECO:0000313" key="5">
    <source>
        <dbReference type="EMBL" id="MFD0836023.1"/>
    </source>
</evidence>
<dbReference type="Gene3D" id="3.90.220.20">
    <property type="entry name" value="DNA methylase specificity domains"/>
    <property type="match status" value="2"/>
</dbReference>
<keyword evidence="2" id="KW-0680">Restriction system</keyword>
<keyword evidence="5" id="KW-0255">Endonuclease</keyword>
<keyword evidence="5" id="KW-0540">Nuclease</keyword>
<sequence>MPSIANTVGTNMATYKIIKRNQFAYGPVTSRNGDKISIALLEDYDEAIVSQAYVVFEVIDENELMPEYAMMWFRRPEFDRYARFKSHGSARETFDWDELCDTELPIPSIEKQREIVAEYNTITNRIALNEQLNQKLEETAQALYKHWFVDFEFPNEEGKPYKSSGGDMMWCDELDKEIPVGWEVVAIKEFCKEMMNGGTPNRGVAEYWNSNDVPWLKTGEVENNIVIKSEEYISNKGFKNSSAKLFPKDTVIMAMYGATAAQISYLKFETTTNQACCGMICENTQTSSLLYYYLLHNQKEIANMATGGAQPNLSKNIIEELRFLQPTSHVLENHHLNQIILKRENLTRENLLLNKLKELVLSKMSKVEFE</sequence>
<dbReference type="EMBL" id="JBHTIB010000012">
    <property type="protein sequence ID" value="MFD0836023.1"/>
    <property type="molecule type" value="Genomic_DNA"/>
</dbReference>
<dbReference type="SUPFAM" id="SSF116734">
    <property type="entry name" value="DNA methylase specificity domain"/>
    <property type="match status" value="2"/>
</dbReference>
<keyword evidence="3" id="KW-0238">DNA-binding</keyword>
<protein>
    <submittedName>
        <fullName evidence="5">Restriction endonuclease subunit S</fullName>
    </submittedName>
</protein>
<dbReference type="InterPro" id="IPR000055">
    <property type="entry name" value="Restrct_endonuc_typeI_TRD"/>
</dbReference>